<feature type="domain" description="HTH-like" evidence="1">
    <location>
        <begin position="1"/>
        <end position="50"/>
    </location>
</feature>
<dbReference type="EMBL" id="NSIW01000018">
    <property type="protein sequence ID" value="PZD55818.1"/>
    <property type="molecule type" value="Genomic_DNA"/>
</dbReference>
<proteinExistence type="predicted"/>
<sequence length="51" mass="6300">MQAIFTEQKRNYGYHRMSLEWRNRGFVVNHKKVQHLMKALSLTTRIIRKRK</sequence>
<gene>
    <name evidence="2" type="ORF">CKU37_08990</name>
</gene>
<name>A0AA45HTR2_STRSL</name>
<comment type="caution">
    <text evidence="2">The sequence shown here is derived from an EMBL/GenBank/DDBJ whole genome shotgun (WGS) entry which is preliminary data.</text>
</comment>
<reference evidence="2 3" key="1">
    <citation type="submission" date="2017-08" db="EMBL/GenBank/DDBJ databases">
        <title>Streptococcus salivarius strain HS0302 Genome.</title>
        <authorList>
            <person name="Smith J."/>
            <person name="Deng P."/>
            <person name="Geng M."/>
        </authorList>
    </citation>
    <scope>NUCLEOTIDE SEQUENCE [LARGE SCALE GENOMIC DNA]</scope>
    <source>
        <strain evidence="2 3">HS0302</strain>
    </source>
</reference>
<dbReference type="Proteomes" id="UP000248776">
    <property type="component" value="Unassembled WGS sequence"/>
</dbReference>
<dbReference type="InterPro" id="IPR025948">
    <property type="entry name" value="HTH-like_dom"/>
</dbReference>
<protein>
    <recommendedName>
        <fullName evidence="1">HTH-like domain-containing protein</fullName>
    </recommendedName>
</protein>
<accession>A0AA45HTR2</accession>
<evidence type="ECO:0000259" key="1">
    <source>
        <dbReference type="Pfam" id="PF13276"/>
    </source>
</evidence>
<dbReference type="Pfam" id="PF13276">
    <property type="entry name" value="HTH_21"/>
    <property type="match status" value="1"/>
</dbReference>
<evidence type="ECO:0000313" key="2">
    <source>
        <dbReference type="EMBL" id="PZD55818.1"/>
    </source>
</evidence>
<dbReference type="AlphaFoldDB" id="A0AA45HTR2"/>
<organism evidence="2 3">
    <name type="scientific">Streptococcus salivarius</name>
    <dbReference type="NCBI Taxonomy" id="1304"/>
    <lineage>
        <taxon>Bacteria</taxon>
        <taxon>Bacillati</taxon>
        <taxon>Bacillota</taxon>
        <taxon>Bacilli</taxon>
        <taxon>Lactobacillales</taxon>
        <taxon>Streptococcaceae</taxon>
        <taxon>Streptococcus</taxon>
    </lineage>
</organism>
<evidence type="ECO:0000313" key="3">
    <source>
        <dbReference type="Proteomes" id="UP000248776"/>
    </source>
</evidence>